<dbReference type="InterPro" id="IPR013766">
    <property type="entry name" value="Thioredoxin_domain"/>
</dbReference>
<organism evidence="2 3">
    <name type="scientific">Virgibacillus sediminis</name>
    <dbReference type="NCBI Taxonomy" id="202260"/>
    <lineage>
        <taxon>Bacteria</taxon>
        <taxon>Bacillati</taxon>
        <taxon>Bacillota</taxon>
        <taxon>Bacilli</taxon>
        <taxon>Bacillales</taxon>
        <taxon>Bacillaceae</taxon>
        <taxon>Virgibacillus</taxon>
    </lineage>
</organism>
<dbReference type="RefSeq" id="WP_390303262.1">
    <property type="nucleotide sequence ID" value="NZ_JBHRRZ010000006.1"/>
</dbReference>
<accession>A0ABV7A3D8</accession>
<comment type="caution">
    <text evidence="2">The sequence shown here is derived from an EMBL/GenBank/DDBJ whole genome shotgun (WGS) entry which is preliminary data.</text>
</comment>
<dbReference type="InterPro" id="IPR036249">
    <property type="entry name" value="Thioredoxin-like_sf"/>
</dbReference>
<protein>
    <submittedName>
        <fullName evidence="2">Thioredoxin family protein</fullName>
    </submittedName>
</protein>
<evidence type="ECO:0000313" key="2">
    <source>
        <dbReference type="EMBL" id="MFC2947500.1"/>
    </source>
</evidence>
<dbReference type="SUPFAM" id="SSF52833">
    <property type="entry name" value="Thioredoxin-like"/>
    <property type="match status" value="1"/>
</dbReference>
<dbReference type="Proteomes" id="UP001595387">
    <property type="component" value="Unassembled WGS sequence"/>
</dbReference>
<evidence type="ECO:0000259" key="1">
    <source>
        <dbReference type="Pfam" id="PF00085"/>
    </source>
</evidence>
<name>A0ABV7A3D8_9BACI</name>
<dbReference type="Pfam" id="PF00085">
    <property type="entry name" value="Thioredoxin"/>
    <property type="match status" value="1"/>
</dbReference>
<reference evidence="3" key="1">
    <citation type="journal article" date="2019" name="Int. J. Syst. Evol. Microbiol.">
        <title>The Global Catalogue of Microorganisms (GCM) 10K type strain sequencing project: providing services to taxonomists for standard genome sequencing and annotation.</title>
        <authorList>
            <consortium name="The Broad Institute Genomics Platform"/>
            <consortium name="The Broad Institute Genome Sequencing Center for Infectious Disease"/>
            <person name="Wu L."/>
            <person name="Ma J."/>
        </authorList>
    </citation>
    <scope>NUCLEOTIDE SEQUENCE [LARGE SCALE GENOMIC DNA]</scope>
    <source>
        <strain evidence="3">KCTC 13193</strain>
    </source>
</reference>
<feature type="domain" description="Thioredoxin" evidence="1">
    <location>
        <begin position="16"/>
        <end position="87"/>
    </location>
</feature>
<evidence type="ECO:0000313" key="3">
    <source>
        <dbReference type="Proteomes" id="UP001595387"/>
    </source>
</evidence>
<sequence>MFLREFHNLSSLEEVDRWIAENELALLYISRPNCSVCHGLKPQVQKLMDKYPAMELGHADVQQTEELAGRFSIFTVPVLLVFWDGKEYLREARIIHMGLLEEKLDKLYNNVAE</sequence>
<proteinExistence type="predicted"/>
<dbReference type="CDD" id="cd02947">
    <property type="entry name" value="TRX_family"/>
    <property type="match status" value="1"/>
</dbReference>
<dbReference type="Gene3D" id="3.40.30.10">
    <property type="entry name" value="Glutaredoxin"/>
    <property type="match status" value="1"/>
</dbReference>
<keyword evidence="3" id="KW-1185">Reference proteome</keyword>
<dbReference type="EMBL" id="JBHRRZ010000006">
    <property type="protein sequence ID" value="MFC2947500.1"/>
    <property type="molecule type" value="Genomic_DNA"/>
</dbReference>
<gene>
    <name evidence="2" type="ORF">ACFODW_03880</name>
</gene>